<keyword evidence="2" id="KW-1185">Reference proteome</keyword>
<dbReference type="KEGG" id="vg:18505307"/>
<gene>
    <name evidence="1" type="ORF">Spp001_46</name>
</gene>
<proteinExistence type="predicted"/>
<dbReference type="RefSeq" id="YP_009008866.1">
    <property type="nucleotide sequence ID" value="NC_023594.2"/>
</dbReference>
<evidence type="ECO:0000313" key="1">
    <source>
        <dbReference type="EMBL" id="AHJ10554.1"/>
    </source>
</evidence>
<dbReference type="GeneID" id="18505307"/>
<evidence type="ECO:0000313" key="2">
    <source>
        <dbReference type="Proteomes" id="UP000019368"/>
    </source>
</evidence>
<dbReference type="Proteomes" id="UP000019368">
    <property type="component" value="Segment"/>
</dbReference>
<dbReference type="EMBL" id="KJ002054">
    <property type="protein sequence ID" value="AHJ10554.1"/>
    <property type="molecule type" value="Genomic_DNA"/>
</dbReference>
<organism evidence="1 2">
    <name type="scientific">Shewanella phage Spp001</name>
    <dbReference type="NCBI Taxonomy" id="1445859"/>
    <lineage>
        <taxon>Viruses</taxon>
        <taxon>Duplodnaviria</taxon>
        <taxon>Heunggongvirae</taxon>
        <taxon>Uroviricota</taxon>
        <taxon>Caudoviricetes</taxon>
        <taxon>Chaseviridae</taxon>
        <taxon>Nefertitivirinae</taxon>
        <taxon>Yushanvirus</taxon>
        <taxon>Yushanvirus Spp001</taxon>
    </lineage>
</organism>
<protein>
    <submittedName>
        <fullName evidence="1">Uncharacterized protein</fullName>
    </submittedName>
</protein>
<accession>W6EK98</accession>
<reference evidence="1" key="1">
    <citation type="submission" date="2016-09" db="EMBL/GenBank/DDBJ databases">
        <title>The novel Shewanella putrefaciens-infecting bacteriophage Spp001: Ggenome sequence and lytic enzymes.</title>
        <authorList>
            <person name="Han F."/>
        </authorList>
    </citation>
    <scope>NUCLEOTIDE SEQUENCE</scope>
</reference>
<sequence length="59" mass="6728">MHTSKRKLTPHADHGIPLNEGLFKRCEHQVLTGKNNQQVKVITRSTRSRIDTTACISSW</sequence>
<name>W6EK98_9CAUD</name>